<protein>
    <submittedName>
        <fullName evidence="2">Tail length tape measure protein</fullName>
    </submittedName>
</protein>
<dbReference type="Proteomes" id="UP000183316">
    <property type="component" value="Extrachromosomal Element unnamed1"/>
</dbReference>
<name>A0A192CLX7_ECO25</name>
<sequence length="82" mass="8668">MQIAAEARLAATQERLNRNIAARTAAQNELNSTTAVGSRLMTGALGLVGGVPGLVMLGQQHGIRCTRIRSRPGSQRASMHLC</sequence>
<evidence type="ECO:0000313" key="3">
    <source>
        <dbReference type="Proteomes" id="UP000183316"/>
    </source>
</evidence>
<dbReference type="EMBL" id="CP015087">
    <property type="protein sequence ID" value="ANK07203.1"/>
    <property type="molecule type" value="Genomic_DNA"/>
</dbReference>
<dbReference type="AlphaFoldDB" id="A0A192CLX7"/>
<dbReference type="Pfam" id="PF06120">
    <property type="entry name" value="Phage_HK97_TLTM"/>
    <property type="match status" value="1"/>
</dbReference>
<dbReference type="PATRIC" id="fig|941280.3.peg.5892"/>
<accession>A0A192CLX7</accession>
<proteinExistence type="predicted"/>
<organism evidence="2 3">
    <name type="scientific">Escherichia coli O25b:H4</name>
    <dbReference type="NCBI Taxonomy" id="941280"/>
    <lineage>
        <taxon>Bacteria</taxon>
        <taxon>Pseudomonadati</taxon>
        <taxon>Pseudomonadota</taxon>
        <taxon>Gammaproteobacteria</taxon>
        <taxon>Enterobacterales</taxon>
        <taxon>Enterobacteriaceae</taxon>
        <taxon>Escherichia</taxon>
    </lineage>
</organism>
<evidence type="ECO:0000259" key="1">
    <source>
        <dbReference type="Pfam" id="PF06120"/>
    </source>
</evidence>
<reference evidence="2 3" key="1">
    <citation type="submission" date="2016-03" db="EMBL/GenBank/DDBJ databases">
        <title>Genome Sequence and Comparative Pathogenic Determinants of Uropathogenic Escherichia coli O25b:H4, a Clinical Isolate from Saudi Arabia.</title>
        <authorList>
            <person name="Alyamani E.A.J."/>
            <person name="Khiyami M.A."/>
            <person name="Booq R.Y."/>
            <person name="Bahwerth F.S."/>
            <person name="Vaisvil B."/>
            <person name="Schmitt D.P."/>
            <person name="Kapatral V."/>
        </authorList>
    </citation>
    <scope>NUCLEOTIDE SEQUENCE [LARGE SCALE GENOMIC DNA]</scope>
    <source>
        <strain evidence="2 3">O25b:H4</strain>
    </source>
</reference>
<gene>
    <name evidence="2" type="ORF">WLH_05942</name>
</gene>
<dbReference type="InterPro" id="IPR009302">
    <property type="entry name" value="Tail_length_tape_measure"/>
</dbReference>
<feature type="domain" description="Tail length tape measure" evidence="1">
    <location>
        <begin position="27"/>
        <end position="59"/>
    </location>
</feature>
<evidence type="ECO:0000313" key="2">
    <source>
        <dbReference type="EMBL" id="ANK07203.1"/>
    </source>
</evidence>